<reference evidence="2 3" key="1">
    <citation type="journal article" date="2018" name="Nat. Biotechnol.">
        <title>A standardized bacterial taxonomy based on genome phylogeny substantially revises the tree of life.</title>
        <authorList>
            <person name="Parks D.H."/>
            <person name="Chuvochina M."/>
            <person name="Waite D.W."/>
            <person name="Rinke C."/>
            <person name="Skarshewski A."/>
            <person name="Chaumeil P.A."/>
            <person name="Hugenholtz P."/>
        </authorList>
    </citation>
    <scope>NUCLEOTIDE SEQUENCE [LARGE SCALE GENOMIC DNA]</scope>
    <source>
        <strain evidence="2">UBA9956</strain>
    </source>
</reference>
<feature type="transmembrane region" description="Helical" evidence="1">
    <location>
        <begin position="33"/>
        <end position="54"/>
    </location>
</feature>
<dbReference type="EMBL" id="DMZY01000200">
    <property type="protein sequence ID" value="HAV92885.1"/>
    <property type="molecule type" value="Genomic_DNA"/>
</dbReference>
<dbReference type="Proteomes" id="UP000264062">
    <property type="component" value="Unassembled WGS sequence"/>
</dbReference>
<feature type="transmembrane region" description="Helical" evidence="1">
    <location>
        <begin position="66"/>
        <end position="88"/>
    </location>
</feature>
<evidence type="ECO:0000313" key="3">
    <source>
        <dbReference type="Proteomes" id="UP000264062"/>
    </source>
</evidence>
<keyword evidence="1" id="KW-0472">Membrane</keyword>
<name>A0A350HBG9_UNCW3</name>
<protein>
    <submittedName>
        <fullName evidence="2">Uncharacterized protein</fullName>
    </submittedName>
</protein>
<feature type="transmembrane region" description="Helical" evidence="1">
    <location>
        <begin position="100"/>
        <end position="120"/>
    </location>
</feature>
<evidence type="ECO:0000313" key="2">
    <source>
        <dbReference type="EMBL" id="HAV92885.1"/>
    </source>
</evidence>
<gene>
    <name evidence="2" type="ORF">DCW38_06865</name>
</gene>
<keyword evidence="1" id="KW-1133">Transmembrane helix</keyword>
<feature type="transmembrane region" description="Helical" evidence="1">
    <location>
        <begin position="6"/>
        <end position="21"/>
    </location>
</feature>
<feature type="transmembrane region" description="Helical" evidence="1">
    <location>
        <begin position="140"/>
        <end position="158"/>
    </location>
</feature>
<dbReference type="AlphaFoldDB" id="A0A350HBG9"/>
<evidence type="ECO:0000256" key="1">
    <source>
        <dbReference type="SAM" id="Phobius"/>
    </source>
</evidence>
<accession>A0A350HBG9</accession>
<keyword evidence="1" id="KW-0812">Transmembrane</keyword>
<sequence length="170" mass="19704">MYFAVIFVVFLAVLVFVSFKTKDAQSFLSLASFISGITQMVMLFVLFLAIFTGVRKSEFTMNTSEMIVMYMLDFAAILIFLVLVFIRLRTEKKQMDNMTIVKELVQLFLPVLILNLSIRILSSFDLGEHNYVYIRLVNQYLYALFFKLIFSLSALFLAKTLNSYEKGKDE</sequence>
<organism evidence="2 3">
    <name type="scientific">candidate division WOR-3 bacterium</name>
    <dbReference type="NCBI Taxonomy" id="2052148"/>
    <lineage>
        <taxon>Bacteria</taxon>
        <taxon>Bacteria division WOR-3</taxon>
    </lineage>
</organism>
<proteinExistence type="predicted"/>
<comment type="caution">
    <text evidence="2">The sequence shown here is derived from an EMBL/GenBank/DDBJ whole genome shotgun (WGS) entry which is preliminary data.</text>
</comment>